<keyword evidence="3" id="KW-1185">Reference proteome</keyword>
<proteinExistence type="predicted"/>
<feature type="region of interest" description="Disordered" evidence="1">
    <location>
        <begin position="409"/>
        <end position="442"/>
    </location>
</feature>
<evidence type="ECO:0000256" key="1">
    <source>
        <dbReference type="SAM" id="MobiDB-lite"/>
    </source>
</evidence>
<feature type="compositionally biased region" description="Polar residues" evidence="1">
    <location>
        <begin position="431"/>
        <end position="442"/>
    </location>
</feature>
<reference evidence="2" key="1">
    <citation type="submission" date="2019-04" db="EMBL/GenBank/DDBJ databases">
        <title>Sequencing of skin fungus with MAO and IRED activity.</title>
        <authorList>
            <person name="Marsaioli A.J."/>
            <person name="Bonatto J.M.C."/>
            <person name="Reis Junior O."/>
        </authorList>
    </citation>
    <scope>NUCLEOTIDE SEQUENCE</scope>
    <source>
        <strain evidence="2">28M1</strain>
    </source>
</reference>
<dbReference type="EMBL" id="SWKV01000251">
    <property type="protein sequence ID" value="KAF3029588.1"/>
    <property type="molecule type" value="Genomic_DNA"/>
</dbReference>
<comment type="caution">
    <text evidence="2">The sequence shown here is derived from an EMBL/GenBank/DDBJ whole genome shotgun (WGS) entry which is preliminary data.</text>
</comment>
<evidence type="ECO:0000313" key="3">
    <source>
        <dbReference type="Proteomes" id="UP000758155"/>
    </source>
</evidence>
<dbReference type="Proteomes" id="UP000758155">
    <property type="component" value="Unassembled WGS sequence"/>
</dbReference>
<feature type="non-terminal residue" evidence="2">
    <location>
        <position position="1"/>
    </location>
</feature>
<accession>A0A9P4WFM7</accession>
<dbReference type="OrthoDB" id="10541922at2759"/>
<name>A0A9P4WFM7_9PLEO</name>
<dbReference type="AlphaFoldDB" id="A0A9P4WFM7"/>
<protein>
    <submittedName>
        <fullName evidence="2">Uncharacterized protein</fullName>
    </submittedName>
</protein>
<gene>
    <name evidence="2" type="ORF">E8E12_000053</name>
</gene>
<organism evidence="2 3">
    <name type="scientific">Didymella heteroderae</name>
    <dbReference type="NCBI Taxonomy" id="1769908"/>
    <lineage>
        <taxon>Eukaryota</taxon>
        <taxon>Fungi</taxon>
        <taxon>Dikarya</taxon>
        <taxon>Ascomycota</taxon>
        <taxon>Pezizomycotina</taxon>
        <taxon>Dothideomycetes</taxon>
        <taxon>Pleosporomycetidae</taxon>
        <taxon>Pleosporales</taxon>
        <taxon>Pleosporineae</taxon>
        <taxon>Didymellaceae</taxon>
        <taxon>Didymella</taxon>
    </lineage>
</organism>
<sequence>LLVDNSAFKGLAPFQEPLLEVLAYSQEQMRSWADAGPKNSWALKLDRHQTLRRLQQSKERVYQSLNCSCAALYGDRQEFRVLLETLEAMLEDTGRCGQQATLQPENDVLAAAHYSFWFLSTDEVNSFWIAESNRWLLALETAARMANHAPTGGNITTVTEQEHNSLLSTASARLLRFSLSCLNPQEYPSLWEEEYVGEEGLGVKIFEIAYSKRKSRSNHFPTWQSGLWANRVAPLFRPSAEQPVWGRTAPHSLKVDEIHAMIQEQAESSEYASRMAAAFDERIKSTTGFYVQAILHYEHDKRSTLAKVSALNATTTRERRRALSDLERTKWMFPAFAPNGVSRHRLSVGKARALSRTWETLNESDVHTEFSYPPKRLVRGTYTFSEHSGRLDTLEEFYAEQRAWTETQQARMRGLDPGEETDWPERPTRGARTTANDSDVND</sequence>
<evidence type="ECO:0000313" key="2">
    <source>
        <dbReference type="EMBL" id="KAF3029588.1"/>
    </source>
</evidence>